<dbReference type="SUPFAM" id="SSF55729">
    <property type="entry name" value="Acyl-CoA N-acyltransferases (Nat)"/>
    <property type="match status" value="1"/>
</dbReference>
<keyword evidence="3" id="KW-1185">Reference proteome</keyword>
<organism evidence="2 3">
    <name type="scientific">Heyndrickxia acidicola</name>
    <dbReference type="NCBI Taxonomy" id="209389"/>
    <lineage>
        <taxon>Bacteria</taxon>
        <taxon>Bacillati</taxon>
        <taxon>Bacillota</taxon>
        <taxon>Bacilli</taxon>
        <taxon>Bacillales</taxon>
        <taxon>Bacillaceae</taxon>
        <taxon>Heyndrickxia</taxon>
    </lineage>
</organism>
<dbReference type="InterPro" id="IPR000182">
    <property type="entry name" value="GNAT_dom"/>
</dbReference>
<dbReference type="Gene3D" id="3.40.630.30">
    <property type="match status" value="1"/>
</dbReference>
<dbReference type="Proteomes" id="UP001341444">
    <property type="component" value="Unassembled WGS sequence"/>
</dbReference>
<comment type="caution">
    <text evidence="2">The sequence shown here is derived from an EMBL/GenBank/DDBJ whole genome shotgun (WGS) entry which is preliminary data.</text>
</comment>
<dbReference type="Pfam" id="PF13302">
    <property type="entry name" value="Acetyltransf_3"/>
    <property type="match status" value="1"/>
</dbReference>
<dbReference type="EMBL" id="JARMAB010000025">
    <property type="protein sequence ID" value="MED1204595.1"/>
    <property type="molecule type" value="Genomic_DNA"/>
</dbReference>
<dbReference type="PANTHER" id="PTHR43792">
    <property type="entry name" value="GNAT FAMILY, PUTATIVE (AFU_ORTHOLOGUE AFUA_3G00765)-RELATED-RELATED"/>
    <property type="match status" value="1"/>
</dbReference>
<feature type="domain" description="N-acetyltransferase" evidence="1">
    <location>
        <begin position="23"/>
        <end position="183"/>
    </location>
</feature>
<proteinExistence type="predicted"/>
<gene>
    <name evidence="2" type="ORF">P4T90_16235</name>
</gene>
<accession>A0ABU6MIV1</accession>
<dbReference type="PROSITE" id="PS51186">
    <property type="entry name" value="GNAT"/>
    <property type="match status" value="1"/>
</dbReference>
<dbReference type="RefSeq" id="WP_066268157.1">
    <property type="nucleotide sequence ID" value="NZ_JARMAB010000025.1"/>
</dbReference>
<dbReference type="InterPro" id="IPR016181">
    <property type="entry name" value="Acyl_CoA_acyltransferase"/>
</dbReference>
<evidence type="ECO:0000313" key="3">
    <source>
        <dbReference type="Proteomes" id="UP001341444"/>
    </source>
</evidence>
<dbReference type="InterPro" id="IPR051531">
    <property type="entry name" value="N-acetyltransferase"/>
</dbReference>
<reference evidence="2 3" key="1">
    <citation type="submission" date="2023-03" db="EMBL/GenBank/DDBJ databases">
        <title>Bacillus Genome Sequencing.</title>
        <authorList>
            <person name="Dunlap C."/>
        </authorList>
    </citation>
    <scope>NUCLEOTIDE SEQUENCE [LARGE SCALE GENOMIC DNA]</scope>
    <source>
        <strain evidence="2 3">B-23453</strain>
    </source>
</reference>
<protein>
    <submittedName>
        <fullName evidence="2">GNAT family N-acetyltransferase</fullName>
    </submittedName>
</protein>
<evidence type="ECO:0000313" key="2">
    <source>
        <dbReference type="EMBL" id="MED1204595.1"/>
    </source>
</evidence>
<name>A0ABU6MIV1_9BACI</name>
<sequence length="191" mass="22492">MEKDVRLEAIPELETPRFLLRGMRLLDAQSLLVFMSDHDTMKYLTPHPVQGLEGMKKMIAKSLSQFEQQKEIPWVIIDKKTEEVIGMFRFHKLHFWHRKAELEAVLRKDFQQKGAMTEIFKEVLSFGFQTLGLNRIVGDIFADNIGSRRLLEKYGFHKDGTLRQTDFDGERYHDTIVYSLLHSEFCKIENK</sequence>
<evidence type="ECO:0000259" key="1">
    <source>
        <dbReference type="PROSITE" id="PS51186"/>
    </source>
</evidence>
<dbReference type="PANTHER" id="PTHR43792:SF9">
    <property type="entry name" value="RIBOSOMAL-PROTEIN-ALANINE ACETYLTRANSFERASE"/>
    <property type="match status" value="1"/>
</dbReference>